<keyword evidence="9" id="KW-1185">Reference proteome</keyword>
<feature type="compositionally biased region" description="Basic and acidic residues" evidence="5">
    <location>
        <begin position="467"/>
        <end position="479"/>
    </location>
</feature>
<evidence type="ECO:0000259" key="6">
    <source>
        <dbReference type="Pfam" id="PF25967"/>
    </source>
</evidence>
<organism evidence="8 9">
    <name type="scientific">Tautonia plasticadhaerens</name>
    <dbReference type="NCBI Taxonomy" id="2527974"/>
    <lineage>
        <taxon>Bacteria</taxon>
        <taxon>Pseudomonadati</taxon>
        <taxon>Planctomycetota</taxon>
        <taxon>Planctomycetia</taxon>
        <taxon>Isosphaerales</taxon>
        <taxon>Isosphaeraceae</taxon>
        <taxon>Tautonia</taxon>
    </lineage>
</organism>
<dbReference type="Pfam" id="PF25967">
    <property type="entry name" value="RND-MFP_C"/>
    <property type="match status" value="1"/>
</dbReference>
<evidence type="ECO:0000256" key="2">
    <source>
        <dbReference type="ARBA" id="ARBA00009477"/>
    </source>
</evidence>
<name>A0A518GZH3_9BACT</name>
<accession>A0A518GZH3</accession>
<dbReference type="PANTHER" id="PTHR32347">
    <property type="entry name" value="EFFLUX SYSTEM COMPONENT YKNX-RELATED"/>
    <property type="match status" value="1"/>
</dbReference>
<keyword evidence="3 4" id="KW-0175">Coiled coil</keyword>
<reference evidence="8 9" key="1">
    <citation type="submission" date="2019-02" db="EMBL/GenBank/DDBJ databases">
        <title>Deep-cultivation of Planctomycetes and their phenomic and genomic characterization uncovers novel biology.</title>
        <authorList>
            <person name="Wiegand S."/>
            <person name="Jogler M."/>
            <person name="Boedeker C."/>
            <person name="Pinto D."/>
            <person name="Vollmers J."/>
            <person name="Rivas-Marin E."/>
            <person name="Kohn T."/>
            <person name="Peeters S.H."/>
            <person name="Heuer A."/>
            <person name="Rast P."/>
            <person name="Oberbeckmann S."/>
            <person name="Bunk B."/>
            <person name="Jeske O."/>
            <person name="Meyerdierks A."/>
            <person name="Storesund J.E."/>
            <person name="Kallscheuer N."/>
            <person name="Luecker S."/>
            <person name="Lage O.M."/>
            <person name="Pohl T."/>
            <person name="Merkel B.J."/>
            <person name="Hornburger P."/>
            <person name="Mueller R.-W."/>
            <person name="Bruemmer F."/>
            <person name="Labrenz M."/>
            <person name="Spormann A.M."/>
            <person name="Op den Camp H."/>
            <person name="Overmann J."/>
            <person name="Amann R."/>
            <person name="Jetten M.S.M."/>
            <person name="Mascher T."/>
            <person name="Medema M.H."/>
            <person name="Devos D.P."/>
            <person name="Kaster A.-K."/>
            <person name="Ovreas L."/>
            <person name="Rohde M."/>
            <person name="Galperin M.Y."/>
            <person name="Jogler C."/>
        </authorList>
    </citation>
    <scope>NUCLEOTIDE SEQUENCE [LARGE SCALE GENOMIC DNA]</scope>
    <source>
        <strain evidence="8 9">ElP</strain>
    </source>
</reference>
<dbReference type="Pfam" id="PF25990">
    <property type="entry name" value="Beta-barrel_YknX"/>
    <property type="match status" value="1"/>
</dbReference>
<dbReference type="KEGG" id="tpla:ElP_18760"/>
<dbReference type="Gene3D" id="2.40.420.20">
    <property type="match status" value="1"/>
</dbReference>
<dbReference type="EMBL" id="CP036426">
    <property type="protein sequence ID" value="QDV33995.1"/>
    <property type="molecule type" value="Genomic_DNA"/>
</dbReference>
<dbReference type="InterPro" id="IPR050465">
    <property type="entry name" value="UPF0194_transport"/>
</dbReference>
<dbReference type="InterPro" id="IPR006143">
    <property type="entry name" value="RND_pump_MFP"/>
</dbReference>
<comment type="subcellular location">
    <subcellularLocation>
        <location evidence="1">Cell envelope</location>
    </subcellularLocation>
</comment>
<evidence type="ECO:0000256" key="1">
    <source>
        <dbReference type="ARBA" id="ARBA00004196"/>
    </source>
</evidence>
<evidence type="ECO:0000313" key="8">
    <source>
        <dbReference type="EMBL" id="QDV33995.1"/>
    </source>
</evidence>
<feature type="region of interest" description="Disordered" evidence="5">
    <location>
        <begin position="455"/>
        <end position="506"/>
    </location>
</feature>
<dbReference type="GO" id="GO:0030313">
    <property type="term" value="C:cell envelope"/>
    <property type="evidence" value="ECO:0007669"/>
    <property type="project" value="UniProtKB-SubCell"/>
</dbReference>
<evidence type="ECO:0000259" key="7">
    <source>
        <dbReference type="Pfam" id="PF25990"/>
    </source>
</evidence>
<dbReference type="Proteomes" id="UP000317835">
    <property type="component" value="Chromosome"/>
</dbReference>
<proteinExistence type="inferred from homology"/>
<feature type="compositionally biased region" description="Acidic residues" evidence="5">
    <location>
        <begin position="483"/>
        <end position="493"/>
    </location>
</feature>
<dbReference type="PANTHER" id="PTHR32347:SF23">
    <property type="entry name" value="BLL5650 PROTEIN"/>
    <property type="match status" value="1"/>
</dbReference>
<dbReference type="Gene3D" id="2.40.30.170">
    <property type="match status" value="1"/>
</dbReference>
<dbReference type="InterPro" id="IPR058636">
    <property type="entry name" value="Beta-barrel_YknX"/>
</dbReference>
<evidence type="ECO:0000256" key="5">
    <source>
        <dbReference type="SAM" id="MobiDB-lite"/>
    </source>
</evidence>
<evidence type="ECO:0000256" key="4">
    <source>
        <dbReference type="SAM" id="Coils"/>
    </source>
</evidence>
<feature type="domain" description="Multidrug resistance protein MdtA-like C-terminal permuted SH3" evidence="6">
    <location>
        <begin position="417"/>
        <end position="471"/>
    </location>
</feature>
<dbReference type="OrthoDB" id="259669at2"/>
<dbReference type="RefSeq" id="WP_145268556.1">
    <property type="nucleotide sequence ID" value="NZ_CP036426.1"/>
</dbReference>
<evidence type="ECO:0000256" key="3">
    <source>
        <dbReference type="ARBA" id="ARBA00023054"/>
    </source>
</evidence>
<feature type="coiled-coil region" evidence="4">
    <location>
        <begin position="99"/>
        <end position="184"/>
    </location>
</feature>
<dbReference type="AlphaFoldDB" id="A0A518GZH3"/>
<dbReference type="GO" id="GO:0022857">
    <property type="term" value="F:transmembrane transporter activity"/>
    <property type="evidence" value="ECO:0007669"/>
    <property type="project" value="InterPro"/>
</dbReference>
<evidence type="ECO:0000313" key="9">
    <source>
        <dbReference type="Proteomes" id="UP000317835"/>
    </source>
</evidence>
<sequence length="506" mass="56324">MILGVAGSAVGFAYVNSEALDFGFGGPSSDLPISSLVRRGTLRIVVTERGNLQSTKTVDGICEVQGREIKIIELVPEGTEVEQGQVVCRFDTSEIDQNVAQQEIKVQQAQSKIETTEQELEIQRNEAESKVQEAEVELTLARIDLEKYVEGDFPAEIKDLRGNIALARMEVERSAEKLEQFRELVRKGFRSPEQLRAVEQEYEQFKNYMERDVLKLDVKENYERRRMVTEHTSKVSQARSKVVRSKANRIAQVAKAESEHNSAKATFDVEQRQLDTFQEMKEKCTIIAEQSGVVAYANEAWYDSSRQIREGAMVYFRQKIFSLPDMDSMQVSVNVHESMVKKVEAGQPAEVRLDSFPGLVLKGTVKSVAQLADSNRSWMSGGSKEYATVVAIDEMPDEELRPDMTAEVRILARTIPDALIVPVSAVAAHKGEHYAFVIGDGDEIGRRPVEIGDSNETHVQVSSGLDEGDRVTHDARTRLQLEFGDDTEGEDEPAPTPAPSPGTSPA</sequence>
<dbReference type="InterPro" id="IPR058627">
    <property type="entry name" value="MdtA-like_C"/>
</dbReference>
<gene>
    <name evidence="8" type="primary">macA_1</name>
    <name evidence="8" type="ORF">ElP_18760</name>
</gene>
<dbReference type="NCBIfam" id="TIGR01730">
    <property type="entry name" value="RND_mfp"/>
    <property type="match status" value="1"/>
</dbReference>
<feature type="domain" description="YknX-like beta-barrel" evidence="7">
    <location>
        <begin position="329"/>
        <end position="410"/>
    </location>
</feature>
<protein>
    <submittedName>
        <fullName evidence="8">Macrolide export protein MacA</fullName>
    </submittedName>
</protein>
<comment type="similarity">
    <text evidence="2">Belongs to the membrane fusion protein (MFP) (TC 8.A.1) family.</text>
</comment>
<dbReference type="GO" id="GO:0016020">
    <property type="term" value="C:membrane"/>
    <property type="evidence" value="ECO:0007669"/>
    <property type="project" value="InterPro"/>
</dbReference>
<feature type="compositionally biased region" description="Pro residues" evidence="5">
    <location>
        <begin position="494"/>
        <end position="506"/>
    </location>
</feature>